<feature type="region of interest" description="Disordered" evidence="7">
    <location>
        <begin position="47"/>
        <end position="70"/>
    </location>
</feature>
<feature type="signal peptide" evidence="8">
    <location>
        <begin position="1"/>
        <end position="23"/>
    </location>
</feature>
<keyword evidence="2 8" id="KW-0732">Signal</keyword>
<dbReference type="InterPro" id="IPR050373">
    <property type="entry name" value="Fibrinogen_C-term_domain"/>
</dbReference>
<keyword evidence="4" id="KW-1015">Disulfide bond</keyword>
<proteinExistence type="predicted"/>
<dbReference type="GO" id="GO:0001525">
    <property type="term" value="P:angiogenesis"/>
    <property type="evidence" value="ECO:0007669"/>
    <property type="project" value="UniProtKB-KW"/>
</dbReference>
<dbReference type="SMART" id="SM00186">
    <property type="entry name" value="FBG"/>
    <property type="match status" value="1"/>
</dbReference>
<name>A0A9Q0EM51_9TELE</name>
<dbReference type="OrthoDB" id="7735366at2759"/>
<dbReference type="CDD" id="cd00087">
    <property type="entry name" value="FReD"/>
    <property type="match status" value="1"/>
</dbReference>
<dbReference type="Gene3D" id="3.90.215.10">
    <property type="entry name" value="Gamma Fibrinogen, chain A, domain 1"/>
    <property type="match status" value="1"/>
</dbReference>
<sequence length="442" mass="50007">MIPRRALVLLACHLVSLLGPVMATERQRHRVQHGPCSFTFVLPEVDHCRLPSPDPPPPPEQDVPPQDKPSWQERKLENLKSATENNTLWLQKLESYIQENVRTGMEEKRNAVHTQTEAMLLMGTNLLSQSAEQTRKLTDVETQVLNQTSRLEIQLLEYSLFTSRLEKHILHFLEQRFSALESHYGRELQGLQKEKRQLQELLDRQSHLVSQLQGEVDGSTANSTLLQRQQALLTNSVQQLLALVTHCNEIPTAAQEEPASFRDCADVLRSGVKDSGMHSIRLPNSTQMVKGFGDPSGEHWLGNDIIHQLTSSQDYSLQVQLRDREGNEVHSHYDHFHVDAEDANYSLHADGFSGTAGRTSSLTHSGTPFSTKDRDNDRCTCQCAQIASGGWWFEACGPSNLNGMYYPASFTTVRYNGIKWYYWKGPTLMATMTTMMVRPANL</sequence>
<dbReference type="PANTHER" id="PTHR19143:SF243">
    <property type="entry name" value="ANGIOPOIETIN-2"/>
    <property type="match status" value="1"/>
</dbReference>
<dbReference type="PROSITE" id="PS51406">
    <property type="entry name" value="FIBRINOGEN_C_2"/>
    <property type="match status" value="1"/>
</dbReference>
<dbReference type="InterPro" id="IPR002181">
    <property type="entry name" value="Fibrinogen_a/b/g_C_dom"/>
</dbReference>
<evidence type="ECO:0000313" key="10">
    <source>
        <dbReference type="EMBL" id="KAJ3609614.1"/>
    </source>
</evidence>
<evidence type="ECO:0000256" key="6">
    <source>
        <dbReference type="SAM" id="Coils"/>
    </source>
</evidence>
<dbReference type="PANTHER" id="PTHR19143">
    <property type="entry name" value="FIBRINOGEN/TENASCIN/ANGIOPOEITIN"/>
    <property type="match status" value="1"/>
</dbReference>
<evidence type="ECO:0000256" key="8">
    <source>
        <dbReference type="SAM" id="SignalP"/>
    </source>
</evidence>
<evidence type="ECO:0000256" key="7">
    <source>
        <dbReference type="SAM" id="MobiDB-lite"/>
    </source>
</evidence>
<reference evidence="10" key="1">
    <citation type="submission" date="2022-07" db="EMBL/GenBank/DDBJ databases">
        <title>Chromosome-level genome of Muraenolepis orangiensis.</title>
        <authorList>
            <person name="Kim J."/>
        </authorList>
    </citation>
    <scope>NUCLEOTIDE SEQUENCE</scope>
    <source>
        <strain evidence="10">KU_S4_2022</strain>
        <tissue evidence="10">Muscle</tissue>
    </source>
</reference>
<dbReference type="InterPro" id="IPR014716">
    <property type="entry name" value="Fibrinogen_a/b/g_C_1"/>
</dbReference>
<evidence type="ECO:0000256" key="2">
    <source>
        <dbReference type="ARBA" id="ARBA00022729"/>
    </source>
</evidence>
<evidence type="ECO:0000256" key="1">
    <source>
        <dbReference type="ARBA" id="ARBA00022657"/>
    </source>
</evidence>
<dbReference type="SUPFAM" id="SSF56496">
    <property type="entry name" value="Fibrinogen C-terminal domain-like"/>
    <property type="match status" value="1"/>
</dbReference>
<keyword evidence="11" id="KW-1185">Reference proteome</keyword>
<feature type="compositionally biased region" description="Pro residues" evidence="7">
    <location>
        <begin position="52"/>
        <end position="62"/>
    </location>
</feature>
<protein>
    <recommendedName>
        <fullName evidence="9">Fibrinogen C-terminal domain-containing protein</fullName>
    </recommendedName>
</protein>
<evidence type="ECO:0000256" key="3">
    <source>
        <dbReference type="ARBA" id="ARBA00023054"/>
    </source>
</evidence>
<dbReference type="Gene3D" id="4.10.530.10">
    <property type="entry name" value="Gamma-fibrinogen Carboxyl Terminal Fragment, domain 2"/>
    <property type="match status" value="1"/>
</dbReference>
<dbReference type="InterPro" id="IPR020837">
    <property type="entry name" value="Fibrinogen_CS"/>
</dbReference>
<feature type="chain" id="PRO_5040307475" description="Fibrinogen C-terminal domain-containing protein" evidence="8">
    <location>
        <begin position="24"/>
        <end position="442"/>
    </location>
</feature>
<feature type="coiled-coil region" evidence="6">
    <location>
        <begin position="188"/>
        <end position="215"/>
    </location>
</feature>
<evidence type="ECO:0000256" key="4">
    <source>
        <dbReference type="ARBA" id="ARBA00023157"/>
    </source>
</evidence>
<evidence type="ECO:0000256" key="5">
    <source>
        <dbReference type="ARBA" id="ARBA00023180"/>
    </source>
</evidence>
<dbReference type="PROSITE" id="PS00514">
    <property type="entry name" value="FIBRINOGEN_C_1"/>
    <property type="match status" value="1"/>
</dbReference>
<keyword evidence="3 6" id="KW-0175">Coiled coil</keyword>
<dbReference type="AlphaFoldDB" id="A0A9Q0EM51"/>
<dbReference type="Pfam" id="PF00147">
    <property type="entry name" value="Fibrinogen_C"/>
    <property type="match status" value="1"/>
</dbReference>
<dbReference type="GO" id="GO:0005615">
    <property type="term" value="C:extracellular space"/>
    <property type="evidence" value="ECO:0007669"/>
    <property type="project" value="TreeGrafter"/>
</dbReference>
<dbReference type="EMBL" id="JANIIK010000039">
    <property type="protein sequence ID" value="KAJ3609614.1"/>
    <property type="molecule type" value="Genomic_DNA"/>
</dbReference>
<keyword evidence="1" id="KW-0037">Angiogenesis</keyword>
<evidence type="ECO:0000313" key="11">
    <source>
        <dbReference type="Proteomes" id="UP001148018"/>
    </source>
</evidence>
<dbReference type="InterPro" id="IPR057439">
    <property type="entry name" value="ANG-1/2/4"/>
</dbReference>
<feature type="domain" description="Fibrinogen C-terminal" evidence="9">
    <location>
        <begin position="290"/>
        <end position="441"/>
    </location>
</feature>
<comment type="caution">
    <text evidence="10">The sequence shown here is derived from an EMBL/GenBank/DDBJ whole genome shotgun (WGS) entry which is preliminary data.</text>
</comment>
<evidence type="ECO:0000259" key="9">
    <source>
        <dbReference type="PROSITE" id="PS51406"/>
    </source>
</evidence>
<dbReference type="Proteomes" id="UP001148018">
    <property type="component" value="Unassembled WGS sequence"/>
</dbReference>
<dbReference type="Pfam" id="PF25443">
    <property type="entry name" value="ANG-1"/>
    <property type="match status" value="1"/>
</dbReference>
<organism evidence="10 11">
    <name type="scientific">Muraenolepis orangiensis</name>
    <name type="common">Patagonian moray cod</name>
    <dbReference type="NCBI Taxonomy" id="630683"/>
    <lineage>
        <taxon>Eukaryota</taxon>
        <taxon>Metazoa</taxon>
        <taxon>Chordata</taxon>
        <taxon>Craniata</taxon>
        <taxon>Vertebrata</taxon>
        <taxon>Euteleostomi</taxon>
        <taxon>Actinopterygii</taxon>
        <taxon>Neopterygii</taxon>
        <taxon>Teleostei</taxon>
        <taxon>Neoteleostei</taxon>
        <taxon>Acanthomorphata</taxon>
        <taxon>Zeiogadaria</taxon>
        <taxon>Gadariae</taxon>
        <taxon>Gadiformes</taxon>
        <taxon>Muraenolepidoidei</taxon>
        <taxon>Muraenolepididae</taxon>
        <taxon>Muraenolepis</taxon>
    </lineage>
</organism>
<gene>
    <name evidence="10" type="ORF">NHX12_024134</name>
</gene>
<keyword evidence="5" id="KW-0325">Glycoprotein</keyword>
<dbReference type="InterPro" id="IPR036056">
    <property type="entry name" value="Fibrinogen-like_C"/>
</dbReference>
<accession>A0A9Q0EM51</accession>